<feature type="signal peptide" evidence="2">
    <location>
        <begin position="1"/>
        <end position="22"/>
    </location>
</feature>
<feature type="domain" description="Solute-binding protein family 3/N-terminal" evidence="3">
    <location>
        <begin position="45"/>
        <end position="274"/>
    </location>
</feature>
<dbReference type="EMBL" id="BMAY01000001">
    <property type="protein sequence ID" value="GFZ26322.1"/>
    <property type="molecule type" value="Genomic_DNA"/>
</dbReference>
<dbReference type="InterPro" id="IPR001638">
    <property type="entry name" value="Solute-binding_3/MltF_N"/>
</dbReference>
<evidence type="ECO:0000256" key="1">
    <source>
        <dbReference type="ARBA" id="ARBA00022729"/>
    </source>
</evidence>
<dbReference type="SMART" id="SM00062">
    <property type="entry name" value="PBPb"/>
    <property type="match status" value="1"/>
</dbReference>
<keyword evidence="5" id="KW-1185">Reference proteome</keyword>
<proteinExistence type="predicted"/>
<organism evidence="4 5">
    <name type="scientific">Lactobacillus corticis</name>
    <dbReference type="NCBI Taxonomy" id="2201249"/>
    <lineage>
        <taxon>Bacteria</taxon>
        <taxon>Bacillati</taxon>
        <taxon>Bacillota</taxon>
        <taxon>Bacilli</taxon>
        <taxon>Lactobacillales</taxon>
        <taxon>Lactobacillaceae</taxon>
        <taxon>Lactobacillus</taxon>
    </lineage>
</organism>
<gene>
    <name evidence="4" type="ORF">LCB40_02020</name>
</gene>
<dbReference type="AlphaFoldDB" id="A0A916QIQ1"/>
<dbReference type="Pfam" id="PF00497">
    <property type="entry name" value="SBP_bac_3"/>
    <property type="match status" value="1"/>
</dbReference>
<comment type="caution">
    <text evidence="4">The sequence shown here is derived from an EMBL/GenBank/DDBJ whole genome shotgun (WGS) entry which is preliminary data.</text>
</comment>
<evidence type="ECO:0000313" key="5">
    <source>
        <dbReference type="Proteomes" id="UP000677218"/>
    </source>
</evidence>
<reference evidence="4" key="1">
    <citation type="submission" date="2020-08" db="EMBL/GenBank/DDBJ databases">
        <title>Taxonomic study for Lactobacillus species isolated from hardwood bark.</title>
        <authorList>
            <person name="Tohno M."/>
            <person name="Tanizawa Y."/>
        </authorList>
    </citation>
    <scope>NUCLEOTIDE SEQUENCE</scope>
    <source>
        <strain evidence="4">B40</strain>
    </source>
</reference>
<dbReference type="Gene3D" id="3.40.190.10">
    <property type="entry name" value="Periplasmic binding protein-like II"/>
    <property type="match status" value="2"/>
</dbReference>
<evidence type="ECO:0000313" key="4">
    <source>
        <dbReference type="EMBL" id="GFZ26322.1"/>
    </source>
</evidence>
<dbReference type="PANTHER" id="PTHR35936">
    <property type="entry name" value="MEMBRANE-BOUND LYTIC MUREIN TRANSGLYCOSYLASE F"/>
    <property type="match status" value="1"/>
</dbReference>
<dbReference type="PROSITE" id="PS51257">
    <property type="entry name" value="PROKAR_LIPOPROTEIN"/>
    <property type="match status" value="1"/>
</dbReference>
<protein>
    <submittedName>
        <fullName evidence="4">Amino acid ABC transporter substrate-binding protein</fullName>
    </submittedName>
</protein>
<dbReference type="RefSeq" id="WP_212780028.1">
    <property type="nucleotide sequence ID" value="NZ_BMAY01000001.1"/>
</dbReference>
<keyword evidence="1 2" id="KW-0732">Signal</keyword>
<dbReference type="Proteomes" id="UP000677218">
    <property type="component" value="Unassembled WGS sequence"/>
</dbReference>
<name>A0A916QIQ1_9LACO</name>
<dbReference type="CDD" id="cd00996">
    <property type="entry name" value="PBP2_AatB_like"/>
    <property type="match status" value="1"/>
</dbReference>
<sequence>MRFLKKKLALVLLFLLALITLSGCTNLTEKANTQDTWKTIKRRGSVVVGLDDSFVPMGFRQKNGQLIGYDIDLAKAVFKQYGLKVDFQTIDWSMKETELKNGTIDLIWNGYSITSARKKKVAFSRPYLKNEQVLVTKKQYGIKSFAGIAGKTLGVQTGSTAETFLDEYPKLLKDKIKGKQAVLYDTFPNAFIDLNAGRIQGIFMDEVYARYYINHEKDKSDYQVYFDKTLPSDLFAVGLRKGDKTLRRKINQALGRMQQDGQLAKLNKKWFGTASNYLGKD</sequence>
<evidence type="ECO:0000259" key="3">
    <source>
        <dbReference type="SMART" id="SM00062"/>
    </source>
</evidence>
<dbReference type="PANTHER" id="PTHR35936:SF34">
    <property type="entry name" value="ABC TRANSPORTER EXTRACELLULAR-BINDING PROTEIN YCKB-RELATED"/>
    <property type="match status" value="1"/>
</dbReference>
<dbReference type="SUPFAM" id="SSF53850">
    <property type="entry name" value="Periplasmic binding protein-like II"/>
    <property type="match status" value="1"/>
</dbReference>
<feature type="chain" id="PRO_5039699364" evidence="2">
    <location>
        <begin position="23"/>
        <end position="281"/>
    </location>
</feature>
<accession>A0A916QIQ1</accession>
<evidence type="ECO:0000256" key="2">
    <source>
        <dbReference type="SAM" id="SignalP"/>
    </source>
</evidence>